<organism evidence="2 3">
    <name type="scientific">Cytobacillus oceanisediminis 2691</name>
    <dbReference type="NCBI Taxonomy" id="1196031"/>
    <lineage>
        <taxon>Bacteria</taxon>
        <taxon>Bacillati</taxon>
        <taxon>Bacillota</taxon>
        <taxon>Bacilli</taxon>
        <taxon>Bacillales</taxon>
        <taxon>Bacillaceae</taxon>
        <taxon>Cytobacillus</taxon>
    </lineage>
</organism>
<dbReference type="InterPro" id="IPR045956">
    <property type="entry name" value="DUF6376"/>
</dbReference>
<evidence type="ECO:0000313" key="2">
    <source>
        <dbReference type="EMBL" id="AND39570.1"/>
    </source>
</evidence>
<dbReference type="Proteomes" id="UP000077856">
    <property type="component" value="Chromosome"/>
</dbReference>
<name>A0A160MA30_9BACI</name>
<feature type="coiled-coil region" evidence="1">
    <location>
        <begin position="90"/>
        <end position="152"/>
    </location>
</feature>
<dbReference type="Pfam" id="PF19903">
    <property type="entry name" value="DUF6376"/>
    <property type="match status" value="1"/>
</dbReference>
<dbReference type="KEGG" id="bon:A361_10635"/>
<dbReference type="AlphaFoldDB" id="A0A160MA30"/>
<evidence type="ECO:0000313" key="3">
    <source>
        <dbReference type="Proteomes" id="UP000077856"/>
    </source>
</evidence>
<reference evidence="2 3" key="1">
    <citation type="submission" date="2016-04" db="EMBL/GenBank/DDBJ databases">
        <title>Complete genome sequence of Bacillus oceanisediminis strain 2691.</title>
        <authorList>
            <person name="Jeong H."/>
            <person name="Kim H.J."/>
            <person name="Lee D.-W."/>
        </authorList>
    </citation>
    <scope>NUCLEOTIDE SEQUENCE [LARGE SCALE GENOMIC DNA]</scope>
    <source>
        <strain evidence="2 3">2691</strain>
    </source>
</reference>
<dbReference type="eggNOG" id="ENOG50334U0">
    <property type="taxonomic scope" value="Bacteria"/>
</dbReference>
<dbReference type="EMBL" id="CP015506">
    <property type="protein sequence ID" value="AND39570.1"/>
    <property type="molecule type" value="Genomic_DNA"/>
</dbReference>
<proteinExistence type="predicted"/>
<sequence>MVFYIQNETFFETERIYTMTNHERNEQMKKVILIGLLTVSMLLSGCSVLGEVNNSIDYVNEATEHINTLSDFAEEAPQMIQEAAADPALKQELEDRLTTLKQEVEEFIALQDIPTLAEGVHQELVTQNEALLAEINKVLENGSLALDQLENSELFTTINEATSLINRIEALGQ</sequence>
<protein>
    <submittedName>
        <fullName evidence="2">Uncharacterized protein</fullName>
    </submittedName>
</protein>
<accession>A0A160MA30</accession>
<dbReference type="STRING" id="1196031.A361_10635"/>
<evidence type="ECO:0000256" key="1">
    <source>
        <dbReference type="SAM" id="Coils"/>
    </source>
</evidence>
<keyword evidence="1" id="KW-0175">Coiled coil</keyword>
<gene>
    <name evidence="2" type="ORF">A361_10635</name>
</gene>